<evidence type="ECO:0000313" key="3">
    <source>
        <dbReference type="Proteomes" id="UP000318017"/>
    </source>
</evidence>
<dbReference type="KEGG" id="ahel:Q31a_00150"/>
<name>A0A518FZJ0_9BACT</name>
<feature type="signal peptide" evidence="1">
    <location>
        <begin position="1"/>
        <end position="25"/>
    </location>
</feature>
<reference evidence="2 3" key="1">
    <citation type="submission" date="2019-02" db="EMBL/GenBank/DDBJ databases">
        <title>Deep-cultivation of Planctomycetes and their phenomic and genomic characterization uncovers novel biology.</title>
        <authorList>
            <person name="Wiegand S."/>
            <person name="Jogler M."/>
            <person name="Boedeker C."/>
            <person name="Pinto D."/>
            <person name="Vollmers J."/>
            <person name="Rivas-Marin E."/>
            <person name="Kohn T."/>
            <person name="Peeters S.H."/>
            <person name="Heuer A."/>
            <person name="Rast P."/>
            <person name="Oberbeckmann S."/>
            <person name="Bunk B."/>
            <person name="Jeske O."/>
            <person name="Meyerdierks A."/>
            <person name="Storesund J.E."/>
            <person name="Kallscheuer N."/>
            <person name="Luecker S."/>
            <person name="Lage O.M."/>
            <person name="Pohl T."/>
            <person name="Merkel B.J."/>
            <person name="Hornburger P."/>
            <person name="Mueller R.-W."/>
            <person name="Bruemmer F."/>
            <person name="Labrenz M."/>
            <person name="Spormann A.M."/>
            <person name="Op den Camp H."/>
            <person name="Overmann J."/>
            <person name="Amann R."/>
            <person name="Jetten M.S.M."/>
            <person name="Mascher T."/>
            <person name="Medema M.H."/>
            <person name="Devos D.P."/>
            <person name="Kaster A.-K."/>
            <person name="Ovreas L."/>
            <person name="Rohde M."/>
            <person name="Galperin M.Y."/>
            <person name="Jogler C."/>
        </authorList>
    </citation>
    <scope>NUCLEOTIDE SEQUENCE [LARGE SCALE GENOMIC DNA]</scope>
    <source>
        <strain evidence="2 3">Q31a</strain>
    </source>
</reference>
<dbReference type="Proteomes" id="UP000318017">
    <property type="component" value="Chromosome"/>
</dbReference>
<evidence type="ECO:0000256" key="1">
    <source>
        <dbReference type="SAM" id="SignalP"/>
    </source>
</evidence>
<feature type="chain" id="PRO_5021748321" description="Type 4 fimbrial biogenesis protein PilX N-terminal domain-containing protein" evidence="1">
    <location>
        <begin position="26"/>
        <end position="418"/>
    </location>
</feature>
<dbReference type="RefSeq" id="WP_145072369.1">
    <property type="nucleotide sequence ID" value="NZ_CP036298.1"/>
</dbReference>
<keyword evidence="3" id="KW-1185">Reference proteome</keyword>
<gene>
    <name evidence="2" type="ORF">Q31a_00150</name>
</gene>
<proteinExistence type="predicted"/>
<evidence type="ECO:0000313" key="2">
    <source>
        <dbReference type="EMBL" id="QDV21736.1"/>
    </source>
</evidence>
<accession>A0A518FZJ0</accession>
<organism evidence="2 3">
    <name type="scientific">Aureliella helgolandensis</name>
    <dbReference type="NCBI Taxonomy" id="2527968"/>
    <lineage>
        <taxon>Bacteria</taxon>
        <taxon>Pseudomonadati</taxon>
        <taxon>Planctomycetota</taxon>
        <taxon>Planctomycetia</taxon>
        <taxon>Pirellulales</taxon>
        <taxon>Pirellulaceae</taxon>
        <taxon>Aureliella</taxon>
    </lineage>
</organism>
<dbReference type="OrthoDB" id="235584at2"/>
<protein>
    <recommendedName>
        <fullName evidence="4">Type 4 fimbrial biogenesis protein PilX N-terminal domain-containing protein</fullName>
    </recommendedName>
</protein>
<dbReference type="EMBL" id="CP036298">
    <property type="protein sequence ID" value="QDV21736.1"/>
    <property type="molecule type" value="Genomic_DNA"/>
</dbReference>
<sequence length="418" mass="44703" precursor="true">MMHRSGAVYIAVLMSSLLVASLAMAALTMAHHHARELTSDADFRRVQLAADAGLEWAVSSINSNANWRTNHTHNVDSTVQVVNGVNLTYRLLDDDGDLADNSLDPCDVLVTASLRESSFSWRAALEARGPGMNCLDYSATARNNIEITAEGAWSTDGPIASTGLVSVDWQADVTAECFASGGYAGLIHGGMNGLIGTLEQPDASVLEHYSNIATPIDSTLLRLSGSYCYLEEQLLSNTHNTISGEVNSSGVYSIDCLGRSIVVTDSRIAATLVLTNVGADCSIYGSVHWTASISNYPILLTDGNIDLSLTATPLLESTVGLNLNPSGMPYRGQTDSTTTTAYPSELRGLLYAAGRVSFDNNGSNNQFFGSIVSYGMIRGDGDLRLIYRDIFAQDPPPGFRTFEAVRIGRGSIRRVATP</sequence>
<evidence type="ECO:0008006" key="4">
    <source>
        <dbReference type="Google" id="ProtNLM"/>
    </source>
</evidence>
<keyword evidence="1" id="KW-0732">Signal</keyword>
<dbReference type="AlphaFoldDB" id="A0A518FZJ0"/>